<dbReference type="RefSeq" id="WP_206559023.1">
    <property type="nucleotide sequence ID" value="NZ_JAFKCZ010000002.1"/>
</dbReference>
<dbReference type="PROSITE" id="PS51318">
    <property type="entry name" value="TAT"/>
    <property type="match status" value="1"/>
</dbReference>
<dbReference type="Proteomes" id="UP000664303">
    <property type="component" value="Unassembled WGS sequence"/>
</dbReference>
<organism evidence="1 2">
    <name type="scientific">Parahaliea mediterranea</name>
    <dbReference type="NCBI Taxonomy" id="651086"/>
    <lineage>
        <taxon>Bacteria</taxon>
        <taxon>Pseudomonadati</taxon>
        <taxon>Pseudomonadota</taxon>
        <taxon>Gammaproteobacteria</taxon>
        <taxon>Cellvibrionales</taxon>
        <taxon>Halieaceae</taxon>
        <taxon>Parahaliea</taxon>
    </lineage>
</organism>
<dbReference type="InterPro" id="IPR006311">
    <property type="entry name" value="TAT_signal"/>
</dbReference>
<evidence type="ECO:0000313" key="2">
    <source>
        <dbReference type="Proteomes" id="UP000664303"/>
    </source>
</evidence>
<sequence length="194" mass="20046">MSSSGWAPAAATRRRFLQGSALALGFVAAGGARIVATPAEARARGLPLTVLDEAEAAALEVVVEALVPGARQAGIAHFVDQQLGAAAEDNLLMLKYLGFDPAGHAGFYREALSNIERFSRAHFDSPAAGLAPERAERLVAAMAGDDIPDWTGAPASLCHFALRADGVDVVYGTAAGMTALGMPAITHIEAPSPW</sequence>
<protein>
    <submittedName>
        <fullName evidence="1">Gluconate 2-dehydrogenase subunit 3 family protein</fullName>
    </submittedName>
</protein>
<reference evidence="1" key="1">
    <citation type="submission" date="2021-02" db="EMBL/GenBank/DDBJ databases">
        <title>PHA producing bacteria isolated from coastal sediment in Guangdong, Shenzhen.</title>
        <authorList>
            <person name="Zheng W."/>
            <person name="Yu S."/>
            <person name="Huang Y."/>
        </authorList>
    </citation>
    <scope>NUCLEOTIDE SEQUENCE</scope>
    <source>
        <strain evidence="1">TN14-10</strain>
    </source>
</reference>
<dbReference type="InterPro" id="IPR027056">
    <property type="entry name" value="Gluconate_2DH_su3"/>
</dbReference>
<dbReference type="EMBL" id="JAFKCZ010000002">
    <property type="protein sequence ID" value="MBN7795578.1"/>
    <property type="molecule type" value="Genomic_DNA"/>
</dbReference>
<name>A0A939DC97_9GAMM</name>
<dbReference type="Pfam" id="PF13618">
    <property type="entry name" value="Gluconate_2-dh3"/>
    <property type="match status" value="1"/>
</dbReference>
<gene>
    <name evidence="1" type="ORF">JYP50_03180</name>
</gene>
<accession>A0A939DC97</accession>
<keyword evidence="2" id="KW-1185">Reference proteome</keyword>
<comment type="caution">
    <text evidence="1">The sequence shown here is derived from an EMBL/GenBank/DDBJ whole genome shotgun (WGS) entry which is preliminary data.</text>
</comment>
<dbReference type="AlphaFoldDB" id="A0A939DC97"/>
<proteinExistence type="predicted"/>
<evidence type="ECO:0000313" key="1">
    <source>
        <dbReference type="EMBL" id="MBN7795578.1"/>
    </source>
</evidence>